<protein>
    <recommendedName>
        <fullName evidence="2">HTH cro/C1-type domain-containing protein</fullName>
    </recommendedName>
</protein>
<dbReference type="Gene3D" id="1.10.260.40">
    <property type="entry name" value="lambda repressor-like DNA-binding domains"/>
    <property type="match status" value="1"/>
</dbReference>
<dbReference type="CDD" id="cd00093">
    <property type="entry name" value="HTH_XRE"/>
    <property type="match status" value="1"/>
</dbReference>
<evidence type="ECO:0000256" key="1">
    <source>
        <dbReference type="SAM" id="MobiDB-lite"/>
    </source>
</evidence>
<dbReference type="PROSITE" id="PS50943">
    <property type="entry name" value="HTH_CROC1"/>
    <property type="match status" value="1"/>
</dbReference>
<dbReference type="Proteomes" id="UP000189628">
    <property type="component" value="Chromosome"/>
</dbReference>
<feature type="domain" description="HTH cro/C1-type" evidence="2">
    <location>
        <begin position="8"/>
        <end position="63"/>
    </location>
</feature>
<dbReference type="SMART" id="SM00530">
    <property type="entry name" value="HTH_XRE"/>
    <property type="match status" value="1"/>
</dbReference>
<evidence type="ECO:0000313" key="4">
    <source>
        <dbReference type="Proteomes" id="UP000189628"/>
    </source>
</evidence>
<dbReference type="GO" id="GO:0003677">
    <property type="term" value="F:DNA binding"/>
    <property type="evidence" value="ECO:0007669"/>
    <property type="project" value="InterPro"/>
</dbReference>
<gene>
    <name evidence="3" type="ORF">B0B51_03165</name>
</gene>
<dbReference type="InterPro" id="IPR001387">
    <property type="entry name" value="Cro/C1-type_HTH"/>
</dbReference>
<dbReference type="InterPro" id="IPR010982">
    <property type="entry name" value="Lambda_DNA-bd_dom_sf"/>
</dbReference>
<name>A0A1U9VEK3_9RALS</name>
<dbReference type="SUPFAM" id="SSF47413">
    <property type="entry name" value="lambda repressor-like DNA-binding domains"/>
    <property type="match status" value="1"/>
</dbReference>
<reference evidence="3 4" key="1">
    <citation type="submission" date="2017-02" db="EMBL/GenBank/DDBJ databases">
        <title>Blood Disease Bacterium A2-HR MARDI.</title>
        <authorList>
            <person name="Badrun R."/>
            <person name="Abu Bakar N."/>
            <person name="Laboh R."/>
        </authorList>
    </citation>
    <scope>NUCLEOTIDE SEQUENCE [LARGE SCALE GENOMIC DNA]</scope>
    <source>
        <strain evidence="3 4">A2-HR MARDI</strain>
    </source>
</reference>
<accession>A0A1U9VEK3</accession>
<sequence length="277" mass="30511">MNQLSRNLTHLMNARGTNPTAVSKDTGVPQPTIHRILRGTSEDPRTSTLEPLADYFNVTVEELRSADLTQGQALATGSTPLLLKEHREIMGSVAIPGALNEIRGAVSLKGGASAPVSLSHRAQMQRRLLEMLPEELKKYVRATTTIQGFRYGFDYCSDKVAADIGIFNVRKGLIDGRPIGISSFGVVQSLWRLSTLRLLTLETHPERGYYLFLSVLNETDEPTPMGPVTRTMGEGALHHIHVVWSNVESAAHFIEGIEDGSFKHSSFSDSDLDEEEE</sequence>
<organism evidence="3 4">
    <name type="scientific">blood disease bacterium A2-HR MARDI</name>
    <dbReference type="NCBI Taxonomy" id="1944648"/>
    <lineage>
        <taxon>Bacteria</taxon>
        <taxon>Pseudomonadati</taxon>
        <taxon>Pseudomonadota</taxon>
        <taxon>Betaproteobacteria</taxon>
        <taxon>Burkholderiales</taxon>
        <taxon>Burkholderiaceae</taxon>
        <taxon>Ralstonia</taxon>
        <taxon>Ralstonia solanacearum species complex</taxon>
    </lineage>
</organism>
<feature type="region of interest" description="Disordered" evidence="1">
    <location>
        <begin position="1"/>
        <end position="28"/>
    </location>
</feature>
<dbReference type="Pfam" id="PF13443">
    <property type="entry name" value="HTH_26"/>
    <property type="match status" value="1"/>
</dbReference>
<evidence type="ECO:0000313" key="3">
    <source>
        <dbReference type="EMBL" id="AQW29109.1"/>
    </source>
</evidence>
<dbReference type="AlphaFoldDB" id="A0A1U9VEK3"/>
<dbReference type="EMBL" id="CP019911">
    <property type="protein sequence ID" value="AQW29109.1"/>
    <property type="molecule type" value="Genomic_DNA"/>
</dbReference>
<dbReference type="RefSeq" id="WP_078221854.1">
    <property type="nucleotide sequence ID" value="NZ_CP019911.1"/>
</dbReference>
<evidence type="ECO:0000259" key="2">
    <source>
        <dbReference type="PROSITE" id="PS50943"/>
    </source>
</evidence>
<proteinExistence type="predicted"/>
<feature type="compositionally biased region" description="Polar residues" evidence="1">
    <location>
        <begin position="1"/>
        <end position="23"/>
    </location>
</feature>